<name>A0AAD9M1M1_9PEZI</name>
<dbReference type="AlphaFoldDB" id="A0AAD9M1M1"/>
<feature type="region of interest" description="Disordered" evidence="1">
    <location>
        <begin position="1"/>
        <end position="22"/>
    </location>
</feature>
<sequence length="109" mass="12096">MSRLKCQPRVARRSPQERVRGPGSKHNLIARKVIRATCWLDCLCVCVAFELVSWLSVDYEYASSSSCACYPAPPPSLQTSRPSPDIATLPHNPNARFALPSPTLFVCYS</sequence>
<evidence type="ECO:0000256" key="1">
    <source>
        <dbReference type="SAM" id="MobiDB-lite"/>
    </source>
</evidence>
<keyword evidence="3" id="KW-1185">Reference proteome</keyword>
<evidence type="ECO:0000313" key="2">
    <source>
        <dbReference type="EMBL" id="KAK2025693.1"/>
    </source>
</evidence>
<organism evidence="2 3">
    <name type="scientific">Colletotrichum zoysiae</name>
    <dbReference type="NCBI Taxonomy" id="1216348"/>
    <lineage>
        <taxon>Eukaryota</taxon>
        <taxon>Fungi</taxon>
        <taxon>Dikarya</taxon>
        <taxon>Ascomycota</taxon>
        <taxon>Pezizomycotina</taxon>
        <taxon>Sordariomycetes</taxon>
        <taxon>Hypocreomycetidae</taxon>
        <taxon>Glomerellales</taxon>
        <taxon>Glomerellaceae</taxon>
        <taxon>Colletotrichum</taxon>
        <taxon>Colletotrichum graminicola species complex</taxon>
    </lineage>
</organism>
<accession>A0AAD9M1M1</accession>
<dbReference type="Proteomes" id="UP001232148">
    <property type="component" value="Unassembled WGS sequence"/>
</dbReference>
<evidence type="ECO:0000313" key="3">
    <source>
        <dbReference type="Proteomes" id="UP001232148"/>
    </source>
</evidence>
<comment type="caution">
    <text evidence="2">The sequence shown here is derived from an EMBL/GenBank/DDBJ whole genome shotgun (WGS) entry which is preliminary data.</text>
</comment>
<proteinExistence type="predicted"/>
<dbReference type="EMBL" id="MU842931">
    <property type="protein sequence ID" value="KAK2025693.1"/>
    <property type="molecule type" value="Genomic_DNA"/>
</dbReference>
<gene>
    <name evidence="2" type="ORF">LX32DRAFT_48724</name>
</gene>
<reference evidence="2" key="1">
    <citation type="submission" date="2021-06" db="EMBL/GenBank/DDBJ databases">
        <title>Comparative genomics, transcriptomics and evolutionary studies reveal genomic signatures of adaptation to plant cell wall in hemibiotrophic fungi.</title>
        <authorList>
            <consortium name="DOE Joint Genome Institute"/>
            <person name="Baroncelli R."/>
            <person name="Diaz J.F."/>
            <person name="Benocci T."/>
            <person name="Peng M."/>
            <person name="Battaglia E."/>
            <person name="Haridas S."/>
            <person name="Andreopoulos W."/>
            <person name="Labutti K."/>
            <person name="Pangilinan J."/>
            <person name="Floch G.L."/>
            <person name="Makela M.R."/>
            <person name="Henrissat B."/>
            <person name="Grigoriev I.V."/>
            <person name="Crouch J.A."/>
            <person name="De Vries R.P."/>
            <person name="Sukno S.A."/>
            <person name="Thon M.R."/>
        </authorList>
    </citation>
    <scope>NUCLEOTIDE SEQUENCE</scope>
    <source>
        <strain evidence="2">MAFF235873</strain>
    </source>
</reference>
<protein>
    <submittedName>
        <fullName evidence="2">Uncharacterized protein</fullName>
    </submittedName>
</protein>